<dbReference type="Gene3D" id="3.90.1860.10">
    <property type="entry name" value="tRNA-splicing ligase RtcB"/>
    <property type="match status" value="1"/>
</dbReference>
<evidence type="ECO:0000256" key="9">
    <source>
        <dbReference type="ARBA" id="ARBA00047746"/>
    </source>
</evidence>
<organism evidence="10 11">
    <name type="scientific">Labrys miyagiensis</name>
    <dbReference type="NCBI Taxonomy" id="346912"/>
    <lineage>
        <taxon>Bacteria</taxon>
        <taxon>Pseudomonadati</taxon>
        <taxon>Pseudomonadota</taxon>
        <taxon>Alphaproteobacteria</taxon>
        <taxon>Hyphomicrobiales</taxon>
        <taxon>Xanthobacteraceae</taxon>
        <taxon>Labrys</taxon>
    </lineage>
</organism>
<dbReference type="InterPro" id="IPR017510">
    <property type="entry name" value="RtcB2"/>
</dbReference>
<evidence type="ECO:0000256" key="5">
    <source>
        <dbReference type="ARBA" id="ARBA00022741"/>
    </source>
</evidence>
<dbReference type="PANTHER" id="PTHR11118:SF1">
    <property type="entry name" value="RNA-SPLICING LIGASE RTCB HOMOLOG"/>
    <property type="match status" value="1"/>
</dbReference>
<dbReference type="InterPro" id="IPR001233">
    <property type="entry name" value="RtcB"/>
</dbReference>
<comment type="cofactor">
    <cofactor evidence="1">
        <name>Mn(2+)</name>
        <dbReference type="ChEBI" id="CHEBI:29035"/>
    </cofactor>
</comment>
<reference evidence="11" key="1">
    <citation type="journal article" date="2019" name="Int. J. Syst. Evol. Microbiol.">
        <title>The Global Catalogue of Microorganisms (GCM) 10K type strain sequencing project: providing services to taxonomists for standard genome sequencing and annotation.</title>
        <authorList>
            <consortium name="The Broad Institute Genomics Platform"/>
            <consortium name="The Broad Institute Genome Sequencing Center for Infectious Disease"/>
            <person name="Wu L."/>
            <person name="Ma J."/>
        </authorList>
    </citation>
    <scope>NUCLEOTIDE SEQUENCE [LARGE SCALE GENOMIC DNA]</scope>
    <source>
        <strain evidence="11">NBRC 101365</strain>
    </source>
</reference>
<dbReference type="NCBIfam" id="TIGR03073">
    <property type="entry name" value="release_rtcB"/>
    <property type="match status" value="1"/>
</dbReference>
<dbReference type="Pfam" id="PF01139">
    <property type="entry name" value="RtcB"/>
    <property type="match status" value="3"/>
</dbReference>
<accession>A0ABQ6CQS0</accession>
<evidence type="ECO:0000313" key="10">
    <source>
        <dbReference type="EMBL" id="GLS21967.1"/>
    </source>
</evidence>
<keyword evidence="11" id="KW-1185">Reference proteome</keyword>
<keyword evidence="3" id="KW-0436">Ligase</keyword>
<dbReference type="InterPro" id="IPR036025">
    <property type="entry name" value="RtcB-like_sf"/>
</dbReference>
<dbReference type="EC" id="6.5.1.8" evidence="2"/>
<keyword evidence="4" id="KW-0479">Metal-binding</keyword>
<gene>
    <name evidence="10" type="ORF">GCM10007874_49840</name>
</gene>
<evidence type="ECO:0000256" key="3">
    <source>
        <dbReference type="ARBA" id="ARBA00022598"/>
    </source>
</evidence>
<dbReference type="SUPFAM" id="SSF103365">
    <property type="entry name" value="Hypothetical protein PH1602"/>
    <property type="match status" value="1"/>
</dbReference>
<evidence type="ECO:0000256" key="8">
    <source>
        <dbReference type="ARBA" id="ARBA00023211"/>
    </source>
</evidence>
<dbReference type="RefSeq" id="WP_284314956.1">
    <property type="nucleotide sequence ID" value="NZ_BSPC01000054.1"/>
</dbReference>
<keyword evidence="7" id="KW-0342">GTP-binding</keyword>
<evidence type="ECO:0000256" key="6">
    <source>
        <dbReference type="ARBA" id="ARBA00022800"/>
    </source>
</evidence>
<keyword evidence="5" id="KW-0547">Nucleotide-binding</keyword>
<comment type="caution">
    <text evidence="10">The sequence shown here is derived from an EMBL/GenBank/DDBJ whole genome shotgun (WGS) entry which is preliminary data.</text>
</comment>
<comment type="catalytic activity">
    <reaction evidence="9">
        <text>a 3'-end 3'-phospho-ribonucleotide-RNA + a 5'-end dephospho-ribonucleoside-RNA + GTP = a ribonucleotidyl-ribonucleotide-RNA + GMP + diphosphate</text>
        <dbReference type="Rhea" id="RHEA:68076"/>
        <dbReference type="Rhea" id="RHEA-COMP:10463"/>
        <dbReference type="Rhea" id="RHEA-COMP:13936"/>
        <dbReference type="Rhea" id="RHEA-COMP:17355"/>
        <dbReference type="ChEBI" id="CHEBI:33019"/>
        <dbReference type="ChEBI" id="CHEBI:37565"/>
        <dbReference type="ChEBI" id="CHEBI:58115"/>
        <dbReference type="ChEBI" id="CHEBI:83062"/>
        <dbReference type="ChEBI" id="CHEBI:138284"/>
        <dbReference type="ChEBI" id="CHEBI:173118"/>
        <dbReference type="EC" id="6.5.1.8"/>
    </reaction>
</comment>
<dbReference type="Proteomes" id="UP001156882">
    <property type="component" value="Unassembled WGS sequence"/>
</dbReference>
<evidence type="ECO:0000256" key="1">
    <source>
        <dbReference type="ARBA" id="ARBA00001936"/>
    </source>
</evidence>
<name>A0ABQ6CQS0_9HYPH</name>
<protein>
    <recommendedName>
        <fullName evidence="2">3'-phosphate/5'-hydroxy nucleic acid ligase</fullName>
        <ecNumber evidence="2">6.5.1.8</ecNumber>
    </recommendedName>
</protein>
<dbReference type="PANTHER" id="PTHR11118">
    <property type="entry name" value="RNA-SPLICING LIGASE RTCB HOMOLOG"/>
    <property type="match status" value="1"/>
</dbReference>
<sequence>MGNFPEAGAVARIRLFASSNAWIEGAATRQLDQLAGRPDMLAVAGMPDLHPGHHAPVGSAALARGRVFPDVIGTDIGCGMQFWSLDLPERRLKLDKAVERMAVLEGAWEGNAAALLDEHGLPLDFAASLGTVGGGNHFCELQAVEEIFDPATAAQAGVVAGGLSLLVHSGSRGLGPAVLAHHHVDGTGGLPLEGAGMDYLADHDLALRFARLNRQVIAGRALQALRTEGEERIDNPHNLAERQGDLVLHRKGAAPSDRGLVPIPGSRGSVTYLVEPLPAPPDALASLAHGAGRKHDRASMLGGKRQVASNLDRLTRNPYGGHVICTDRQLLLEEAPEAYKDVTKVVADLEAEGLVRVVAILRPVLTFKTARMKREQGRVKR</sequence>
<evidence type="ECO:0000256" key="2">
    <source>
        <dbReference type="ARBA" id="ARBA00012726"/>
    </source>
</evidence>
<keyword evidence="8" id="KW-0464">Manganese</keyword>
<evidence type="ECO:0000313" key="11">
    <source>
        <dbReference type="Proteomes" id="UP001156882"/>
    </source>
</evidence>
<dbReference type="EMBL" id="BSPC01000054">
    <property type="protein sequence ID" value="GLS21967.1"/>
    <property type="molecule type" value="Genomic_DNA"/>
</dbReference>
<evidence type="ECO:0000256" key="4">
    <source>
        <dbReference type="ARBA" id="ARBA00022723"/>
    </source>
</evidence>
<proteinExistence type="predicted"/>
<evidence type="ECO:0000256" key="7">
    <source>
        <dbReference type="ARBA" id="ARBA00023134"/>
    </source>
</evidence>
<keyword evidence="6" id="KW-0692">RNA repair</keyword>